<dbReference type="EMBL" id="BPLR01012276">
    <property type="protein sequence ID" value="GIY52688.1"/>
    <property type="molecule type" value="Genomic_DNA"/>
</dbReference>
<comment type="caution">
    <text evidence="1">The sequence shown here is derived from an EMBL/GenBank/DDBJ whole genome shotgun (WGS) entry which is preliminary data.</text>
</comment>
<evidence type="ECO:0000313" key="2">
    <source>
        <dbReference type="Proteomes" id="UP001054945"/>
    </source>
</evidence>
<organism evidence="1 2">
    <name type="scientific">Caerostris extrusa</name>
    <name type="common">Bark spider</name>
    <name type="synonym">Caerostris bankana</name>
    <dbReference type="NCBI Taxonomy" id="172846"/>
    <lineage>
        <taxon>Eukaryota</taxon>
        <taxon>Metazoa</taxon>
        <taxon>Ecdysozoa</taxon>
        <taxon>Arthropoda</taxon>
        <taxon>Chelicerata</taxon>
        <taxon>Arachnida</taxon>
        <taxon>Araneae</taxon>
        <taxon>Araneomorphae</taxon>
        <taxon>Entelegynae</taxon>
        <taxon>Araneoidea</taxon>
        <taxon>Araneidae</taxon>
        <taxon>Caerostris</taxon>
    </lineage>
</organism>
<gene>
    <name evidence="1" type="ORF">CEXT_314461</name>
</gene>
<name>A0AAV4U4F1_CAEEX</name>
<proteinExistence type="predicted"/>
<dbReference type="Proteomes" id="UP001054945">
    <property type="component" value="Unassembled WGS sequence"/>
</dbReference>
<sequence>MKYCSITVGLIRNPTCINCGKRSHLESWERLRKAYHVLPGRNFKSRPIAASFAAALNENLPRQTQTLKPMPDPQQLFVENQDFMAETKSVLKELAQIFNFLSGIVNVYSRLLNCSSLLEMIQVFTDLFEKSAE</sequence>
<evidence type="ECO:0000313" key="1">
    <source>
        <dbReference type="EMBL" id="GIY52688.1"/>
    </source>
</evidence>
<protein>
    <submittedName>
        <fullName evidence="1">Uncharacterized protein</fullName>
    </submittedName>
</protein>
<dbReference type="AlphaFoldDB" id="A0AAV4U4F1"/>
<keyword evidence="2" id="KW-1185">Reference proteome</keyword>
<accession>A0AAV4U4F1</accession>
<reference evidence="1 2" key="1">
    <citation type="submission" date="2021-06" db="EMBL/GenBank/DDBJ databases">
        <title>Caerostris extrusa draft genome.</title>
        <authorList>
            <person name="Kono N."/>
            <person name="Arakawa K."/>
        </authorList>
    </citation>
    <scope>NUCLEOTIDE SEQUENCE [LARGE SCALE GENOMIC DNA]</scope>
</reference>